<evidence type="ECO:0000313" key="3">
    <source>
        <dbReference type="Proteomes" id="UP001054821"/>
    </source>
</evidence>
<proteinExistence type="predicted"/>
<protein>
    <submittedName>
        <fullName evidence="2">Uncharacterized protein</fullName>
    </submittedName>
</protein>
<keyword evidence="3" id="KW-1185">Reference proteome</keyword>
<evidence type="ECO:0000256" key="1">
    <source>
        <dbReference type="SAM" id="MobiDB-lite"/>
    </source>
</evidence>
<name>A0AAD4YTN5_PRUDU</name>
<dbReference type="EMBL" id="JAJFAZ020000007">
    <property type="protein sequence ID" value="KAI5320904.1"/>
    <property type="molecule type" value="Genomic_DNA"/>
</dbReference>
<dbReference type="Proteomes" id="UP001054821">
    <property type="component" value="Chromosome 7"/>
</dbReference>
<sequence length="88" mass="9941">MPRARWMRVCTYKAHHLPLRWLMWDLTFGGETKEIEGDEVSTGNRRFSPVSGELRAAPWLRSVGEERQGCDGSDGTHGGDQAGLWWPG</sequence>
<accession>A0AAD4YTN5</accession>
<reference evidence="2 3" key="1">
    <citation type="journal article" date="2022" name="G3 (Bethesda)">
        <title>Whole-genome sequence and methylome profiling of the almond [Prunus dulcis (Mill.) D.A. Webb] cultivar 'Nonpareil'.</title>
        <authorList>
            <person name="D'Amico-Willman K.M."/>
            <person name="Ouma W.Z."/>
            <person name="Meulia T."/>
            <person name="Sideli G.M."/>
            <person name="Gradziel T.M."/>
            <person name="Fresnedo-Ramirez J."/>
        </authorList>
    </citation>
    <scope>NUCLEOTIDE SEQUENCE [LARGE SCALE GENOMIC DNA]</scope>
    <source>
        <strain evidence="2">Clone GOH B32 T37-40</strain>
    </source>
</reference>
<comment type="caution">
    <text evidence="2">The sequence shown here is derived from an EMBL/GenBank/DDBJ whole genome shotgun (WGS) entry which is preliminary data.</text>
</comment>
<dbReference type="AlphaFoldDB" id="A0AAD4YTN5"/>
<organism evidence="2 3">
    <name type="scientific">Prunus dulcis</name>
    <name type="common">Almond</name>
    <name type="synonym">Amygdalus dulcis</name>
    <dbReference type="NCBI Taxonomy" id="3755"/>
    <lineage>
        <taxon>Eukaryota</taxon>
        <taxon>Viridiplantae</taxon>
        <taxon>Streptophyta</taxon>
        <taxon>Embryophyta</taxon>
        <taxon>Tracheophyta</taxon>
        <taxon>Spermatophyta</taxon>
        <taxon>Magnoliopsida</taxon>
        <taxon>eudicotyledons</taxon>
        <taxon>Gunneridae</taxon>
        <taxon>Pentapetalae</taxon>
        <taxon>rosids</taxon>
        <taxon>fabids</taxon>
        <taxon>Rosales</taxon>
        <taxon>Rosaceae</taxon>
        <taxon>Amygdaloideae</taxon>
        <taxon>Amygdaleae</taxon>
        <taxon>Prunus</taxon>
    </lineage>
</organism>
<evidence type="ECO:0000313" key="2">
    <source>
        <dbReference type="EMBL" id="KAI5320904.1"/>
    </source>
</evidence>
<feature type="region of interest" description="Disordered" evidence="1">
    <location>
        <begin position="65"/>
        <end position="88"/>
    </location>
</feature>
<gene>
    <name evidence="2" type="ORF">L3X38_040612</name>
</gene>